<accession>A0ABS4RJR8</accession>
<dbReference type="InterPro" id="IPR027417">
    <property type="entry name" value="P-loop_NTPase"/>
</dbReference>
<gene>
    <name evidence="1" type="ORF">J2Z40_002615</name>
</gene>
<protein>
    <submittedName>
        <fullName evidence="1">DNA replication protein DnaC</fullName>
    </submittedName>
</protein>
<dbReference type="Gene3D" id="3.40.50.300">
    <property type="entry name" value="P-loop containing nucleotide triphosphate hydrolases"/>
    <property type="match status" value="2"/>
</dbReference>
<dbReference type="EMBL" id="JAGIKZ010000015">
    <property type="protein sequence ID" value="MBP2242042.1"/>
    <property type="molecule type" value="Genomic_DNA"/>
</dbReference>
<evidence type="ECO:0000313" key="1">
    <source>
        <dbReference type="EMBL" id="MBP2242042.1"/>
    </source>
</evidence>
<dbReference type="SUPFAM" id="SSF52540">
    <property type="entry name" value="P-loop containing nucleoside triphosphate hydrolases"/>
    <property type="match status" value="3"/>
</dbReference>
<sequence length="400" mass="44403">MEGLAANGHSPMNAYLHIVRVKTIQGMNGKGRVNVAGKIKNYFAGGNTARGFYSLYESNLQGLDRLFILKGGPGTGKSSLMKAIGSEWADKGFDLEYLHCSSDNDSIDGVIIPALKVGIVDGTAPHVIEPKAPGAIEEYVNLGKAWDSKALAVQKEAIIQISQQVSQSFETAYSKFAEALKIHDRWEKIYYENMDFGKADQLTNKLLKAFFGNLHLNKQADVRHRFLGAATPNGAVDFVPNLTEDLPKRYFIKGRAGTGKSTMLKKLADEAEKRGFDIEIYHCGFDPHSLDMLIIRELGLAIFDSTSPHEYFPTRAGDEIIDTYEMIVSPGTDEIFAEQIKEVSAQYKEKMKEAISYLAQAKAQRDQLEAIYINAMDFTVVDHLKNNIRTEISSIASEMK</sequence>
<keyword evidence="2" id="KW-1185">Reference proteome</keyword>
<name>A0ABS4RJR8_9BACI</name>
<reference evidence="1 2" key="1">
    <citation type="submission" date="2021-03" db="EMBL/GenBank/DDBJ databases">
        <title>Genomic Encyclopedia of Type Strains, Phase IV (KMG-IV): sequencing the most valuable type-strain genomes for metagenomic binning, comparative biology and taxonomic classification.</title>
        <authorList>
            <person name="Goeker M."/>
        </authorList>
    </citation>
    <scope>NUCLEOTIDE SEQUENCE [LARGE SCALE GENOMIC DNA]</scope>
    <source>
        <strain evidence="1 2">DSM 26675</strain>
    </source>
</reference>
<organism evidence="1 2">
    <name type="scientific">Cytobacillus eiseniae</name>
    <dbReference type="NCBI Taxonomy" id="762947"/>
    <lineage>
        <taxon>Bacteria</taxon>
        <taxon>Bacillati</taxon>
        <taxon>Bacillota</taxon>
        <taxon>Bacilli</taxon>
        <taxon>Bacillales</taxon>
        <taxon>Bacillaceae</taxon>
        <taxon>Cytobacillus</taxon>
    </lineage>
</organism>
<comment type="caution">
    <text evidence="1">The sequence shown here is derived from an EMBL/GenBank/DDBJ whole genome shotgun (WGS) entry which is preliminary data.</text>
</comment>
<proteinExistence type="predicted"/>
<dbReference type="Proteomes" id="UP001519293">
    <property type="component" value="Unassembled WGS sequence"/>
</dbReference>
<evidence type="ECO:0000313" key="2">
    <source>
        <dbReference type="Proteomes" id="UP001519293"/>
    </source>
</evidence>